<dbReference type="PROSITE" id="PS50174">
    <property type="entry name" value="G_PATCH"/>
    <property type="match status" value="1"/>
</dbReference>
<organism evidence="3 4">
    <name type="scientific">Phanerochaete sordida</name>
    <dbReference type="NCBI Taxonomy" id="48140"/>
    <lineage>
        <taxon>Eukaryota</taxon>
        <taxon>Fungi</taxon>
        <taxon>Dikarya</taxon>
        <taxon>Basidiomycota</taxon>
        <taxon>Agaricomycotina</taxon>
        <taxon>Agaricomycetes</taxon>
        <taxon>Polyporales</taxon>
        <taxon>Phanerochaetaceae</taxon>
        <taxon>Phanerochaete</taxon>
    </lineage>
</organism>
<dbReference type="Proteomes" id="UP000703269">
    <property type="component" value="Unassembled WGS sequence"/>
</dbReference>
<protein>
    <recommendedName>
        <fullName evidence="2">G-patch domain-containing protein</fullName>
    </recommendedName>
</protein>
<feature type="compositionally biased region" description="Basic residues" evidence="1">
    <location>
        <begin position="342"/>
        <end position="355"/>
    </location>
</feature>
<feature type="region of interest" description="Disordered" evidence="1">
    <location>
        <begin position="186"/>
        <end position="365"/>
    </location>
</feature>
<dbReference type="AlphaFoldDB" id="A0A9P3G6A3"/>
<feature type="domain" description="G-patch" evidence="2">
    <location>
        <begin position="5"/>
        <end position="46"/>
    </location>
</feature>
<dbReference type="GO" id="GO:0003676">
    <property type="term" value="F:nucleic acid binding"/>
    <property type="evidence" value="ECO:0007669"/>
    <property type="project" value="InterPro"/>
</dbReference>
<accession>A0A9P3G6A3</accession>
<evidence type="ECO:0000259" key="2">
    <source>
        <dbReference type="PROSITE" id="PS50174"/>
    </source>
</evidence>
<comment type="caution">
    <text evidence="3">The sequence shown here is derived from an EMBL/GenBank/DDBJ whole genome shotgun (WGS) entry which is preliminary data.</text>
</comment>
<dbReference type="PANTHER" id="PTHR23149">
    <property type="entry name" value="G PATCH DOMAIN CONTAINING PROTEIN"/>
    <property type="match status" value="1"/>
</dbReference>
<feature type="compositionally biased region" description="Basic residues" evidence="1">
    <location>
        <begin position="192"/>
        <end position="201"/>
    </location>
</feature>
<feature type="compositionally biased region" description="Polar residues" evidence="1">
    <location>
        <begin position="86"/>
        <end position="125"/>
    </location>
</feature>
<dbReference type="InterPro" id="IPR000467">
    <property type="entry name" value="G_patch_dom"/>
</dbReference>
<gene>
    <name evidence="3" type="ORF">PsYK624_043620</name>
</gene>
<reference evidence="3 4" key="1">
    <citation type="submission" date="2021-08" db="EMBL/GenBank/DDBJ databases">
        <title>Draft Genome Sequence of Phanerochaete sordida strain YK-624.</title>
        <authorList>
            <person name="Mori T."/>
            <person name="Dohra H."/>
            <person name="Suzuki T."/>
            <person name="Kawagishi H."/>
            <person name="Hirai H."/>
        </authorList>
    </citation>
    <scope>NUCLEOTIDE SEQUENCE [LARGE SCALE GENOMIC DNA]</scope>
    <source>
        <strain evidence="3 4">YK-624</strain>
    </source>
</reference>
<dbReference type="EMBL" id="BPQB01000009">
    <property type="protein sequence ID" value="GJE88279.1"/>
    <property type="molecule type" value="Genomic_DNA"/>
</dbReference>
<dbReference type="PANTHER" id="PTHR23149:SF32">
    <property type="entry name" value="G-PATCH DOMAIN-CONTAINING PROTEIN"/>
    <property type="match status" value="1"/>
</dbReference>
<evidence type="ECO:0000256" key="1">
    <source>
        <dbReference type="SAM" id="MobiDB-lite"/>
    </source>
</evidence>
<feature type="compositionally biased region" description="Basic and acidic residues" evidence="1">
    <location>
        <begin position="285"/>
        <end position="302"/>
    </location>
</feature>
<keyword evidence="4" id="KW-1185">Reference proteome</keyword>
<dbReference type="OrthoDB" id="3366546at2759"/>
<evidence type="ECO:0000313" key="3">
    <source>
        <dbReference type="EMBL" id="GJE88279.1"/>
    </source>
</evidence>
<proteinExistence type="predicted"/>
<feature type="compositionally biased region" description="Acidic residues" evidence="1">
    <location>
        <begin position="303"/>
        <end position="319"/>
    </location>
</feature>
<evidence type="ECO:0000313" key="4">
    <source>
        <dbReference type="Proteomes" id="UP000703269"/>
    </source>
</evidence>
<feature type="region of interest" description="Disordered" evidence="1">
    <location>
        <begin position="71"/>
        <end position="126"/>
    </location>
</feature>
<sequence>MPLDGHDYLVRQGWEGKGSGLRHGAISRPVIVAQKKNMGGIGKDRDEAFPFWDHVFNAAASAIKVKCYDSDSEDTESSTPAVAFQKTKTGIISNRRPTSGTPALSGTATPSEDPSASSSGTSTPRLSVLAAAKQQAARRMLYSMFFRGPVLGTEILEEKIEALVEASGSEARVEVVVEETVVKVDKAEKKEKREKKKRRKEKSGEDEGVATADVCGKGKAKAMDVEEELEQSRKGKRKEKTTEEPDVKHRKKRKRSDEEDEDEEARRVRKQEKAERKRLRAEKKAKKDEKRRLKEARKCKEEASEDEPEVDGEAPEDPGAEQVASAVEDSNPTKADIEGRSKRSNKSSSKSKKKRKTEEPDSVET</sequence>
<name>A0A9P3G6A3_9APHY</name>
<dbReference type="InterPro" id="IPR050656">
    <property type="entry name" value="PINX1"/>
</dbReference>